<comment type="caution">
    <text evidence="2">The sequence shown here is derived from an EMBL/GenBank/DDBJ whole genome shotgun (WGS) entry which is preliminary data.</text>
</comment>
<proteinExistence type="predicted"/>
<organism evidence="2 3">
    <name type="scientific">Truncatella angustata</name>
    <dbReference type="NCBI Taxonomy" id="152316"/>
    <lineage>
        <taxon>Eukaryota</taxon>
        <taxon>Fungi</taxon>
        <taxon>Dikarya</taxon>
        <taxon>Ascomycota</taxon>
        <taxon>Pezizomycotina</taxon>
        <taxon>Sordariomycetes</taxon>
        <taxon>Xylariomycetidae</taxon>
        <taxon>Amphisphaeriales</taxon>
        <taxon>Sporocadaceae</taxon>
        <taxon>Truncatella</taxon>
    </lineage>
</organism>
<dbReference type="Proteomes" id="UP000758603">
    <property type="component" value="Unassembled WGS sequence"/>
</dbReference>
<sequence length="89" mass="9733">MCRLILFAGSCTQCGGEFSWDELAQQLPCLEAKNSGMFGECRNGVNMDQHTFDQECDSCLEAGGGEGYGDTQTNNKKGDDRGKKRQRTG</sequence>
<feature type="region of interest" description="Disordered" evidence="1">
    <location>
        <begin position="64"/>
        <end position="89"/>
    </location>
</feature>
<gene>
    <name evidence="2" type="ORF">BKA67DRAFT_157927</name>
</gene>
<dbReference type="GeneID" id="70124042"/>
<dbReference type="AlphaFoldDB" id="A0A9P8UQG8"/>
<name>A0A9P8UQG8_9PEZI</name>
<dbReference type="EMBL" id="JAGPXC010000002">
    <property type="protein sequence ID" value="KAH6656488.1"/>
    <property type="molecule type" value="Genomic_DNA"/>
</dbReference>
<evidence type="ECO:0000313" key="3">
    <source>
        <dbReference type="Proteomes" id="UP000758603"/>
    </source>
</evidence>
<evidence type="ECO:0000256" key="1">
    <source>
        <dbReference type="SAM" id="MobiDB-lite"/>
    </source>
</evidence>
<protein>
    <submittedName>
        <fullName evidence="2">Uncharacterized protein</fullName>
    </submittedName>
</protein>
<evidence type="ECO:0000313" key="2">
    <source>
        <dbReference type="EMBL" id="KAH6656488.1"/>
    </source>
</evidence>
<accession>A0A9P8UQG8</accession>
<dbReference type="RefSeq" id="XP_045960722.1">
    <property type="nucleotide sequence ID" value="XM_046095149.1"/>
</dbReference>
<reference evidence="2" key="1">
    <citation type="journal article" date="2021" name="Nat. Commun.">
        <title>Genetic determinants of endophytism in the Arabidopsis root mycobiome.</title>
        <authorList>
            <person name="Mesny F."/>
            <person name="Miyauchi S."/>
            <person name="Thiergart T."/>
            <person name="Pickel B."/>
            <person name="Atanasova L."/>
            <person name="Karlsson M."/>
            <person name="Huettel B."/>
            <person name="Barry K.W."/>
            <person name="Haridas S."/>
            <person name="Chen C."/>
            <person name="Bauer D."/>
            <person name="Andreopoulos W."/>
            <person name="Pangilinan J."/>
            <person name="LaButti K."/>
            <person name="Riley R."/>
            <person name="Lipzen A."/>
            <person name="Clum A."/>
            <person name="Drula E."/>
            <person name="Henrissat B."/>
            <person name="Kohler A."/>
            <person name="Grigoriev I.V."/>
            <person name="Martin F.M."/>
            <person name="Hacquard S."/>
        </authorList>
    </citation>
    <scope>NUCLEOTIDE SEQUENCE</scope>
    <source>
        <strain evidence="2">MPI-SDFR-AT-0073</strain>
    </source>
</reference>
<dbReference type="OrthoDB" id="4739627at2759"/>
<keyword evidence="3" id="KW-1185">Reference proteome</keyword>